<proteinExistence type="predicted"/>
<name>X1VI66_9ZZZZ</name>
<gene>
    <name evidence="1" type="ORF">S12H4_44334</name>
</gene>
<evidence type="ECO:0000313" key="1">
    <source>
        <dbReference type="EMBL" id="GAJ14716.1"/>
    </source>
</evidence>
<comment type="caution">
    <text evidence="1">The sequence shown here is derived from an EMBL/GenBank/DDBJ whole genome shotgun (WGS) entry which is preliminary data.</text>
</comment>
<organism evidence="1">
    <name type="scientific">marine sediment metagenome</name>
    <dbReference type="NCBI Taxonomy" id="412755"/>
    <lineage>
        <taxon>unclassified sequences</taxon>
        <taxon>metagenomes</taxon>
        <taxon>ecological metagenomes</taxon>
    </lineage>
</organism>
<sequence length="38" mass="4272">MGFLQRGFAWGNKRGFAAKMLSPELLIRLFTFGVKLLG</sequence>
<protein>
    <submittedName>
        <fullName evidence="1">Uncharacterized protein</fullName>
    </submittedName>
</protein>
<accession>X1VI66</accession>
<dbReference type="AlphaFoldDB" id="X1VI66"/>
<dbReference type="EMBL" id="BARW01027309">
    <property type="protein sequence ID" value="GAJ14716.1"/>
    <property type="molecule type" value="Genomic_DNA"/>
</dbReference>
<feature type="non-terminal residue" evidence="1">
    <location>
        <position position="38"/>
    </location>
</feature>
<reference evidence="1" key="1">
    <citation type="journal article" date="2014" name="Front. Microbiol.">
        <title>High frequency of phylogenetically diverse reductive dehalogenase-homologous genes in deep subseafloor sedimentary metagenomes.</title>
        <authorList>
            <person name="Kawai M."/>
            <person name="Futagami T."/>
            <person name="Toyoda A."/>
            <person name="Takaki Y."/>
            <person name="Nishi S."/>
            <person name="Hori S."/>
            <person name="Arai W."/>
            <person name="Tsubouchi T."/>
            <person name="Morono Y."/>
            <person name="Uchiyama I."/>
            <person name="Ito T."/>
            <person name="Fujiyama A."/>
            <person name="Inagaki F."/>
            <person name="Takami H."/>
        </authorList>
    </citation>
    <scope>NUCLEOTIDE SEQUENCE</scope>
    <source>
        <strain evidence="1">Expedition CK06-06</strain>
    </source>
</reference>